<evidence type="ECO:0000313" key="1">
    <source>
        <dbReference type="EMBL" id="CEL61588.1"/>
    </source>
</evidence>
<dbReference type="Proteomes" id="UP000059188">
    <property type="component" value="Unassembled WGS sequence"/>
</dbReference>
<dbReference type="AlphaFoldDB" id="A0A0B7FZC6"/>
<accession>A0A0B7FZC6</accession>
<keyword evidence="2" id="KW-1185">Reference proteome</keyword>
<protein>
    <submittedName>
        <fullName evidence="1">Uncharacterized protein</fullName>
    </submittedName>
</protein>
<dbReference type="EMBL" id="LN679696">
    <property type="protein sequence ID" value="CEL61588.1"/>
    <property type="molecule type" value="Genomic_DNA"/>
</dbReference>
<reference evidence="1 2" key="1">
    <citation type="submission" date="2014-11" db="EMBL/GenBank/DDBJ databases">
        <authorList>
            <person name="Wibberg Daniel"/>
        </authorList>
    </citation>
    <scope>NUCLEOTIDE SEQUENCE [LARGE SCALE GENOMIC DNA]</scope>
    <source>
        <strain evidence="1">Rhizoctonia solani AG1-IB 7/3/14</strain>
    </source>
</reference>
<organism evidence="1 2">
    <name type="scientific">Thanatephorus cucumeris (strain AG1-IB / isolate 7/3/14)</name>
    <name type="common">Lettuce bottom rot fungus</name>
    <name type="synonym">Rhizoctonia solani</name>
    <dbReference type="NCBI Taxonomy" id="1108050"/>
    <lineage>
        <taxon>Eukaryota</taxon>
        <taxon>Fungi</taxon>
        <taxon>Dikarya</taxon>
        <taxon>Basidiomycota</taxon>
        <taxon>Agaricomycotina</taxon>
        <taxon>Agaricomycetes</taxon>
        <taxon>Cantharellales</taxon>
        <taxon>Ceratobasidiaceae</taxon>
        <taxon>Rhizoctonia</taxon>
        <taxon>Rhizoctonia solani AG-1</taxon>
    </lineage>
</organism>
<evidence type="ECO:0000313" key="2">
    <source>
        <dbReference type="Proteomes" id="UP000059188"/>
    </source>
</evidence>
<sequence>MSLTDQANAAALLTYTTTSTPVTMSAPMFAFATATAGSMWIGGSGGWDGGYVPVQGCTYPNPWDAEAVAVPGACTGRRRLVRKPRITPTAVAE</sequence>
<gene>
    <name evidence="1" type="ORF">RSOLAG1IB_12487</name>
</gene>
<name>A0A0B7FZC6_THACB</name>
<proteinExistence type="predicted"/>